<accession>A0A919CNL5</accession>
<dbReference type="Pfam" id="PF01177">
    <property type="entry name" value="Asp_Glu_race"/>
    <property type="match status" value="1"/>
</dbReference>
<gene>
    <name evidence="2" type="ORF">GCM10017083_14710</name>
</gene>
<protein>
    <submittedName>
        <fullName evidence="2">Arylsulfatase</fullName>
    </submittedName>
</protein>
<comment type="similarity">
    <text evidence="1">Belongs to the HyuE racemase family.</text>
</comment>
<evidence type="ECO:0000256" key="1">
    <source>
        <dbReference type="ARBA" id="ARBA00038414"/>
    </source>
</evidence>
<name>A0A919CNL5_9PROT</name>
<dbReference type="AlphaFoldDB" id="A0A919CNL5"/>
<reference evidence="2" key="2">
    <citation type="submission" date="2020-09" db="EMBL/GenBank/DDBJ databases">
        <authorList>
            <person name="Sun Q."/>
            <person name="Kim S."/>
        </authorList>
    </citation>
    <scope>NUCLEOTIDE SEQUENCE</scope>
    <source>
        <strain evidence="2">KCTC 42651</strain>
    </source>
</reference>
<proteinExistence type="inferred from homology"/>
<dbReference type="GO" id="GO:0047661">
    <property type="term" value="F:amino-acid racemase activity"/>
    <property type="evidence" value="ECO:0007669"/>
    <property type="project" value="InterPro"/>
</dbReference>
<dbReference type="EMBL" id="BMZS01000003">
    <property type="protein sequence ID" value="GHD46013.1"/>
    <property type="molecule type" value="Genomic_DNA"/>
</dbReference>
<evidence type="ECO:0000313" key="3">
    <source>
        <dbReference type="Proteomes" id="UP000630353"/>
    </source>
</evidence>
<dbReference type="Proteomes" id="UP000630353">
    <property type="component" value="Unassembled WGS sequence"/>
</dbReference>
<keyword evidence="3" id="KW-1185">Reference proteome</keyword>
<sequence length="223" mass="23473">MTEKAPRIALIHATPLAIEPVNEAFRRLWPAAEARNLLDDSLAPDLARTGQLDEAMVERFRRLAAYTVDCGADAILFTCSAFGPAIDRAARDQAPRPVLKPNEAMFAEAMGLGTRIGMVATFAPSLPPMQAEFAAMAKAAGSPARLETACTPDAMPALAAGDAATHDRLVAEAAAGLAHCDALLLAQFSMARARDAVTERVGVPVLTSPDSAVVMLQRRLVAG</sequence>
<dbReference type="RefSeq" id="WP_189988300.1">
    <property type="nucleotide sequence ID" value="NZ_BMZS01000003.1"/>
</dbReference>
<evidence type="ECO:0000313" key="2">
    <source>
        <dbReference type="EMBL" id="GHD46013.1"/>
    </source>
</evidence>
<dbReference type="Gene3D" id="3.40.50.12500">
    <property type="match status" value="1"/>
</dbReference>
<comment type="caution">
    <text evidence="2">The sequence shown here is derived from an EMBL/GenBank/DDBJ whole genome shotgun (WGS) entry which is preliminary data.</text>
</comment>
<reference evidence="2" key="1">
    <citation type="journal article" date="2014" name="Int. J. Syst. Evol. Microbiol.">
        <title>Complete genome sequence of Corynebacterium casei LMG S-19264T (=DSM 44701T), isolated from a smear-ripened cheese.</title>
        <authorList>
            <consortium name="US DOE Joint Genome Institute (JGI-PGF)"/>
            <person name="Walter F."/>
            <person name="Albersmeier A."/>
            <person name="Kalinowski J."/>
            <person name="Ruckert C."/>
        </authorList>
    </citation>
    <scope>NUCLEOTIDE SEQUENCE</scope>
    <source>
        <strain evidence="2">KCTC 42651</strain>
    </source>
</reference>
<dbReference type="InterPro" id="IPR053714">
    <property type="entry name" value="Iso_Racemase_Enz_sf"/>
</dbReference>
<organism evidence="2 3">
    <name type="scientific">Thalassobaculum fulvum</name>
    <dbReference type="NCBI Taxonomy" id="1633335"/>
    <lineage>
        <taxon>Bacteria</taxon>
        <taxon>Pseudomonadati</taxon>
        <taxon>Pseudomonadota</taxon>
        <taxon>Alphaproteobacteria</taxon>
        <taxon>Rhodospirillales</taxon>
        <taxon>Thalassobaculaceae</taxon>
        <taxon>Thalassobaculum</taxon>
    </lineage>
</organism>
<dbReference type="InterPro" id="IPR015942">
    <property type="entry name" value="Asp/Glu/hydantoin_racemase"/>
</dbReference>